<dbReference type="InterPro" id="IPR011009">
    <property type="entry name" value="Kinase-like_dom_sf"/>
</dbReference>
<evidence type="ECO:0000256" key="5">
    <source>
        <dbReference type="ARBA" id="ARBA00022777"/>
    </source>
</evidence>
<protein>
    <recommendedName>
        <fullName evidence="1">non-specific serine/threonine protein kinase</fullName>
        <ecNumber evidence="1">2.7.11.1</ecNumber>
    </recommendedName>
</protein>
<keyword evidence="4" id="KW-0547">Nucleotide-binding</keyword>
<evidence type="ECO:0000256" key="3">
    <source>
        <dbReference type="ARBA" id="ARBA00022679"/>
    </source>
</evidence>
<keyword evidence="8" id="KW-0812">Transmembrane</keyword>
<evidence type="ECO:0000313" key="11">
    <source>
        <dbReference type="Proteomes" id="UP001501736"/>
    </source>
</evidence>
<comment type="caution">
    <text evidence="10">The sequence shown here is derived from an EMBL/GenBank/DDBJ whole genome shotgun (WGS) entry which is preliminary data.</text>
</comment>
<feature type="region of interest" description="Disordered" evidence="7">
    <location>
        <begin position="384"/>
        <end position="528"/>
    </location>
</feature>
<name>A0ABP6RDQ9_9MICC</name>
<dbReference type="Gene3D" id="3.30.200.20">
    <property type="entry name" value="Phosphorylase Kinase, domain 1"/>
    <property type="match status" value="1"/>
</dbReference>
<evidence type="ECO:0000259" key="9">
    <source>
        <dbReference type="PROSITE" id="PS50011"/>
    </source>
</evidence>
<dbReference type="RefSeq" id="WP_344720499.1">
    <property type="nucleotide sequence ID" value="NZ_BAAAYG010000007.1"/>
</dbReference>
<dbReference type="Proteomes" id="UP001501736">
    <property type="component" value="Unassembled WGS sequence"/>
</dbReference>
<evidence type="ECO:0000256" key="1">
    <source>
        <dbReference type="ARBA" id="ARBA00012513"/>
    </source>
</evidence>
<evidence type="ECO:0000256" key="7">
    <source>
        <dbReference type="SAM" id="MobiDB-lite"/>
    </source>
</evidence>
<accession>A0ABP6RDQ9</accession>
<keyword evidence="8" id="KW-1133">Transmembrane helix</keyword>
<dbReference type="InterPro" id="IPR008271">
    <property type="entry name" value="Ser/Thr_kinase_AS"/>
</dbReference>
<evidence type="ECO:0000256" key="2">
    <source>
        <dbReference type="ARBA" id="ARBA00022527"/>
    </source>
</evidence>
<dbReference type="PROSITE" id="PS50011">
    <property type="entry name" value="PROTEIN_KINASE_DOM"/>
    <property type="match status" value="1"/>
</dbReference>
<dbReference type="PANTHER" id="PTHR43289:SF6">
    <property type="entry name" value="SERINE_THREONINE-PROTEIN KINASE NEKL-3"/>
    <property type="match status" value="1"/>
</dbReference>
<keyword evidence="3" id="KW-0808">Transferase</keyword>
<feature type="compositionally biased region" description="Low complexity" evidence="7">
    <location>
        <begin position="293"/>
        <end position="315"/>
    </location>
</feature>
<keyword evidence="11" id="KW-1185">Reference proteome</keyword>
<proteinExistence type="predicted"/>
<keyword evidence="5" id="KW-0418">Kinase</keyword>
<dbReference type="Pfam" id="PF00069">
    <property type="entry name" value="Pkinase"/>
    <property type="match status" value="1"/>
</dbReference>
<dbReference type="SMART" id="SM00220">
    <property type="entry name" value="S_TKc"/>
    <property type="match status" value="1"/>
</dbReference>
<keyword evidence="6" id="KW-0067">ATP-binding</keyword>
<organism evidence="10 11">
    <name type="scientific">Nesterenkonia halobia</name>
    <dbReference type="NCBI Taxonomy" id="37922"/>
    <lineage>
        <taxon>Bacteria</taxon>
        <taxon>Bacillati</taxon>
        <taxon>Actinomycetota</taxon>
        <taxon>Actinomycetes</taxon>
        <taxon>Micrococcales</taxon>
        <taxon>Micrococcaceae</taxon>
        <taxon>Nesterenkonia</taxon>
    </lineage>
</organism>
<feature type="transmembrane region" description="Helical" evidence="8">
    <location>
        <begin position="538"/>
        <end position="558"/>
    </location>
</feature>
<keyword evidence="8" id="KW-0472">Membrane</keyword>
<reference evidence="11" key="1">
    <citation type="journal article" date="2019" name="Int. J. Syst. Evol. Microbiol.">
        <title>The Global Catalogue of Microorganisms (GCM) 10K type strain sequencing project: providing services to taxonomists for standard genome sequencing and annotation.</title>
        <authorList>
            <consortium name="The Broad Institute Genomics Platform"/>
            <consortium name="The Broad Institute Genome Sequencing Center for Infectious Disease"/>
            <person name="Wu L."/>
            <person name="Ma J."/>
        </authorList>
    </citation>
    <scope>NUCLEOTIDE SEQUENCE [LARGE SCALE GENOMIC DNA]</scope>
    <source>
        <strain evidence="11">JCM 11483</strain>
    </source>
</reference>
<dbReference type="EMBL" id="BAAAYG010000007">
    <property type="protein sequence ID" value="GAA3285534.1"/>
    <property type="molecule type" value="Genomic_DNA"/>
</dbReference>
<dbReference type="InterPro" id="IPR000719">
    <property type="entry name" value="Prot_kinase_dom"/>
</dbReference>
<sequence>MSTEHSDPWIGATIDGRYAVRDRVARGGMSTVYLAHDTRLERDVALKVLFPHMAEDRKVVDRFEQEARNAALISHDNVVRILDQGQTRETAYLVMEHVPGATLRTLLKRGPMTPRLALTYAEAVLQGLAAAHRAGLVHRDIKPENVLVSRDGRIKLADFGLARAATHHSGTSTLMGTVAYISPELLSGEGADERADIYAVGILLYEMLTGVQPYVGESPVRVAFQHVNSVVPPPSETVPGLAAALDELVRAATRPRAADRPADADALLELMHRLAADLDDDQLDSAPSPAPAVPAADGAAGAEGAEGAGTPQEAGSPDPDGAEETVAEAPADADAAATATRRAPAGAAADLDATTVLGTGEDFPTTQDAAAWDDDVAAALQTARSGADDGEEDRQTVAEVPTDAFRADPDALAAAATPAEAAESEAQPTEALAVSRPAAAPERHHDEPFAAAVSPEAARGPHRPGEGAPEPGQDTGEFSAQGASPRPGPRRRSGAGPLGPWGDRVAERLRRRDPHAVERRQRQRPTVALARPTATRRWLMVALLLIGTALLILLAWHLGLSPGIVPSLGGEAGPPSSPVAVAGTTDASAASLVGRLAAETSGVVGA</sequence>
<dbReference type="CDD" id="cd14014">
    <property type="entry name" value="STKc_PknB_like"/>
    <property type="match status" value="1"/>
</dbReference>
<evidence type="ECO:0000256" key="6">
    <source>
        <dbReference type="ARBA" id="ARBA00022840"/>
    </source>
</evidence>
<dbReference type="EC" id="2.7.11.1" evidence="1"/>
<feature type="compositionally biased region" description="Low complexity" evidence="7">
    <location>
        <begin position="327"/>
        <end position="347"/>
    </location>
</feature>
<feature type="compositionally biased region" description="Low complexity" evidence="7">
    <location>
        <begin position="410"/>
        <end position="431"/>
    </location>
</feature>
<evidence type="ECO:0000313" key="10">
    <source>
        <dbReference type="EMBL" id="GAA3285534.1"/>
    </source>
</evidence>
<dbReference type="PROSITE" id="PS00108">
    <property type="entry name" value="PROTEIN_KINASE_ST"/>
    <property type="match status" value="1"/>
</dbReference>
<dbReference type="Gene3D" id="1.10.510.10">
    <property type="entry name" value="Transferase(Phosphotransferase) domain 1"/>
    <property type="match status" value="1"/>
</dbReference>
<feature type="region of interest" description="Disordered" evidence="7">
    <location>
        <begin position="280"/>
        <end position="347"/>
    </location>
</feature>
<feature type="compositionally biased region" description="Basic and acidic residues" evidence="7">
    <location>
        <begin position="504"/>
        <end position="520"/>
    </location>
</feature>
<evidence type="ECO:0000256" key="8">
    <source>
        <dbReference type="SAM" id="Phobius"/>
    </source>
</evidence>
<gene>
    <name evidence="10" type="ORF">GCM10020260_18210</name>
</gene>
<feature type="domain" description="Protein kinase" evidence="9">
    <location>
        <begin position="18"/>
        <end position="275"/>
    </location>
</feature>
<dbReference type="PANTHER" id="PTHR43289">
    <property type="entry name" value="MITOGEN-ACTIVATED PROTEIN KINASE KINASE KINASE 20-RELATED"/>
    <property type="match status" value="1"/>
</dbReference>
<keyword evidence="2" id="KW-0723">Serine/threonine-protein kinase</keyword>
<dbReference type="SUPFAM" id="SSF56112">
    <property type="entry name" value="Protein kinase-like (PK-like)"/>
    <property type="match status" value="1"/>
</dbReference>
<evidence type="ECO:0000256" key="4">
    <source>
        <dbReference type="ARBA" id="ARBA00022741"/>
    </source>
</evidence>